<dbReference type="PANTHER" id="PTHR34779:SF6">
    <property type="entry name" value="SYRINGOLIDE-INDUCED PROTEIN"/>
    <property type="match status" value="1"/>
</dbReference>
<organism evidence="1 2">
    <name type="scientific">Thlaspi arvense</name>
    <name type="common">Field penny-cress</name>
    <dbReference type="NCBI Taxonomy" id="13288"/>
    <lineage>
        <taxon>Eukaryota</taxon>
        <taxon>Viridiplantae</taxon>
        <taxon>Streptophyta</taxon>
        <taxon>Embryophyta</taxon>
        <taxon>Tracheophyta</taxon>
        <taxon>Spermatophyta</taxon>
        <taxon>Magnoliopsida</taxon>
        <taxon>eudicotyledons</taxon>
        <taxon>Gunneridae</taxon>
        <taxon>Pentapetalae</taxon>
        <taxon>rosids</taxon>
        <taxon>malvids</taxon>
        <taxon>Brassicales</taxon>
        <taxon>Brassicaceae</taxon>
        <taxon>Thlaspideae</taxon>
        <taxon>Thlaspi</taxon>
    </lineage>
</organism>
<reference evidence="1 2" key="1">
    <citation type="submission" date="2022-03" db="EMBL/GenBank/DDBJ databases">
        <authorList>
            <person name="Nunn A."/>
            <person name="Chopra R."/>
            <person name="Nunn A."/>
            <person name="Contreras Garrido A."/>
        </authorList>
    </citation>
    <scope>NUCLEOTIDE SEQUENCE [LARGE SCALE GENOMIC DNA]</scope>
</reference>
<dbReference type="EMBL" id="OU466857">
    <property type="protein sequence ID" value="CAH2036737.1"/>
    <property type="molecule type" value="Genomic_DNA"/>
</dbReference>
<proteinExistence type="predicted"/>
<sequence>MEKASNNNSTKLSKMLQRALSIGHSAAPFTPARDLRHQRTTSMASRGFFFSSPITPLLPTAARARRKNKNAVVWAEPTSPKVSCIGQIKLSKPKCPPENKNRAAPKNLKMASSSLIKEEGNKGSFSKLKRLFSTGRNPSRKSISTDLAVVNEYPVAVLEAVAAPSLGKMKKFASSREALGGFEWTVEMKREESRLDHRRCYSSDDEEVMIPCSVSLPLTQREGLSLCPKPKSEVNLWKRRTVDRPKPLQLKATC</sequence>
<evidence type="ECO:0000313" key="1">
    <source>
        <dbReference type="EMBL" id="CAH2036737.1"/>
    </source>
</evidence>
<gene>
    <name evidence="1" type="ORF">TAV2_LOCUS1125</name>
</gene>
<dbReference type="InterPro" id="IPR038796">
    <property type="entry name" value="At1g76070-like"/>
</dbReference>
<keyword evidence="2" id="KW-1185">Reference proteome</keyword>
<dbReference type="PANTHER" id="PTHR34779">
    <property type="entry name" value="OS09G0542900 PROTEIN"/>
    <property type="match status" value="1"/>
</dbReference>
<name>A0AAU9RCT7_THLAR</name>
<accession>A0AAU9RCT7</accession>
<dbReference type="AlphaFoldDB" id="A0AAU9RCT7"/>
<protein>
    <submittedName>
        <fullName evidence="1">Uncharacterized protein</fullName>
    </submittedName>
</protein>
<dbReference type="Proteomes" id="UP000836841">
    <property type="component" value="Chromosome 1"/>
</dbReference>
<evidence type="ECO:0000313" key="2">
    <source>
        <dbReference type="Proteomes" id="UP000836841"/>
    </source>
</evidence>